<keyword evidence="8" id="KW-1185">Reference proteome</keyword>
<dbReference type="Proteomes" id="UP001273935">
    <property type="component" value="Unassembled WGS sequence"/>
</dbReference>
<dbReference type="EMBL" id="AP022213">
    <property type="protein sequence ID" value="BBT19382.1"/>
    <property type="molecule type" value="Genomic_DNA"/>
</dbReference>
<dbReference type="Proteomes" id="UP000515591">
    <property type="component" value="Chromosome"/>
</dbReference>
<name>A0A1I0UN85_9GAMM</name>
<dbReference type="RefSeq" id="WP_044413902.1">
    <property type="nucleotide sequence ID" value="NZ_AP022213.1"/>
</dbReference>
<reference evidence="2 6" key="3">
    <citation type="journal article" date="2020" name="Microbiol. Resour. Announc.">
        <title>Complete genome sequence of Pseudomonas otitidis strain MrB4, isolated from Lake Biwa in Japan.</title>
        <authorList>
            <person name="Miyazaki K."/>
            <person name="Hase E."/>
            <person name="Maruya T."/>
        </authorList>
    </citation>
    <scope>NUCLEOTIDE SEQUENCE [LARGE SCALE GENOMIC DNA]</scope>
    <source>
        <strain evidence="2 6">MrB4</strain>
    </source>
</reference>
<proteinExistence type="predicted"/>
<evidence type="ECO:0000313" key="2">
    <source>
        <dbReference type="EMBL" id="BCA31412.1"/>
    </source>
</evidence>
<dbReference type="KEGG" id="poj:PtoMrB4_53890"/>
<evidence type="ECO:0000313" key="4">
    <source>
        <dbReference type="EMBL" id="MWK57633.1"/>
    </source>
</evidence>
<evidence type="ECO:0000313" key="3">
    <source>
        <dbReference type="EMBL" id="MDV3441113.1"/>
    </source>
</evidence>
<dbReference type="AlphaFoldDB" id="A0A1I0UN85"/>
<gene>
    <name evidence="4" type="ORF">GO594_16755</name>
    <name evidence="2" type="ORF">PtoMrB4_53890</name>
    <name evidence="3" type="ORF">R0G64_16935</name>
    <name evidence="1" type="ORF">WP8S17C03_54310</name>
</gene>
<accession>A0A1I0UN85</accession>
<reference evidence="3 8" key="4">
    <citation type="submission" date="2023-10" db="EMBL/GenBank/DDBJ databases">
        <title>Pseudomonas otitidis isolated from a paediatric patient with cystic fibrosis in Chile.</title>
        <authorList>
            <person name="Amsteins-Romero L."/>
            <person name="Opazo-Capurro A."/>
            <person name="Matus-Kohler M."/>
            <person name="Gonzalez-Rocha G."/>
        </authorList>
    </citation>
    <scope>NUCLEOTIDE SEQUENCE [LARGE SCALE GENOMIC DNA]</scope>
    <source>
        <strain evidence="3 8">P-714</strain>
    </source>
</reference>
<protein>
    <submittedName>
        <fullName evidence="4">Uncharacterized protein</fullName>
    </submittedName>
</protein>
<reference evidence="4 5" key="2">
    <citation type="submission" date="2019-12" db="EMBL/GenBank/DDBJ databases">
        <title>Draft genome sequence of Pseudomonas otitidis recovered from a chicken carcass.</title>
        <authorList>
            <person name="Vieira T.R."/>
            <person name="Oliviera E.F.C."/>
            <person name="Silva N.M.V."/>
            <person name="Sambrano G.E."/>
            <person name="Cibulski S.P."/>
            <person name="Cardoso M.R.I."/>
        </authorList>
    </citation>
    <scope>NUCLEOTIDE SEQUENCE [LARGE SCALE GENOMIC DNA]</scope>
    <source>
        <strain evidence="4 5">25_K</strain>
    </source>
</reference>
<dbReference type="EMBL" id="AP022642">
    <property type="protein sequence ID" value="BCA31412.1"/>
    <property type="molecule type" value="Genomic_DNA"/>
</dbReference>
<dbReference type="GeneID" id="57400616"/>
<evidence type="ECO:0000313" key="5">
    <source>
        <dbReference type="Proteomes" id="UP000461288"/>
    </source>
</evidence>
<sequence>MSAAIYIVPEKPVAGLDDFVHGSTVVQVDEVEVDDLCKRLKVKSLWDFVSQDPNEFADLLEGLELDDQLACEQWFSPEDGLRTVRALQGHLVSQPRSLSNADAFLEDLQDYEWVLSALAEQDVRWHFAVAV</sequence>
<evidence type="ECO:0000313" key="7">
    <source>
        <dbReference type="Proteomes" id="UP000515591"/>
    </source>
</evidence>
<reference evidence="1 7" key="1">
    <citation type="submission" date="2019-12" db="EMBL/GenBank/DDBJ databases">
        <title>complete genome sequences of Pseudomonas otitidis str. WP8-S17-CRE-03 isolated from wastewater treatment plant effluent.</title>
        <authorList>
            <person name="Sekizuka T."/>
            <person name="Itokawa K."/>
            <person name="Yatsu K."/>
            <person name="Inamine Y."/>
            <person name="Kuroda M."/>
        </authorList>
    </citation>
    <scope>NUCLEOTIDE SEQUENCE [LARGE SCALE GENOMIC DNA]</scope>
    <source>
        <strain evidence="1 7">WP8-S17-CRE-03</strain>
    </source>
</reference>
<dbReference type="Proteomes" id="UP000461288">
    <property type="component" value="Unassembled WGS sequence"/>
</dbReference>
<evidence type="ECO:0000313" key="6">
    <source>
        <dbReference type="Proteomes" id="UP000501237"/>
    </source>
</evidence>
<evidence type="ECO:0000313" key="1">
    <source>
        <dbReference type="EMBL" id="BBT19382.1"/>
    </source>
</evidence>
<dbReference type="Proteomes" id="UP000501237">
    <property type="component" value="Chromosome"/>
</dbReference>
<dbReference type="EMBL" id="JAWJUL010000064">
    <property type="protein sequence ID" value="MDV3441113.1"/>
    <property type="molecule type" value="Genomic_DNA"/>
</dbReference>
<organism evidence="4 5">
    <name type="scientific">Metapseudomonas otitidis</name>
    <dbReference type="NCBI Taxonomy" id="319939"/>
    <lineage>
        <taxon>Bacteria</taxon>
        <taxon>Pseudomonadati</taxon>
        <taxon>Pseudomonadota</taxon>
        <taxon>Gammaproteobacteria</taxon>
        <taxon>Pseudomonadales</taxon>
        <taxon>Pseudomonadaceae</taxon>
        <taxon>Metapseudomonas</taxon>
    </lineage>
</organism>
<dbReference type="EMBL" id="WTFN01000039">
    <property type="protein sequence ID" value="MWK57633.1"/>
    <property type="molecule type" value="Genomic_DNA"/>
</dbReference>
<evidence type="ECO:0000313" key="8">
    <source>
        <dbReference type="Proteomes" id="UP001273935"/>
    </source>
</evidence>